<dbReference type="PANTHER" id="PTHR33823:SF2">
    <property type="entry name" value="RNA POLYMERASE-BINDING TRANSCRIPTION FACTOR DKSA"/>
    <property type="match status" value="1"/>
</dbReference>
<evidence type="ECO:0000256" key="1">
    <source>
        <dbReference type="SAM" id="MobiDB-lite"/>
    </source>
</evidence>
<dbReference type="PROSITE" id="PS51128">
    <property type="entry name" value="ZF_DKSA_2"/>
    <property type="match status" value="1"/>
</dbReference>
<dbReference type="Gene3D" id="1.20.120.910">
    <property type="entry name" value="DksA, coiled-coil domain"/>
    <property type="match status" value="1"/>
</dbReference>
<dbReference type="InterPro" id="IPR037187">
    <property type="entry name" value="DnaK_N"/>
</dbReference>
<organism evidence="2">
    <name type="scientific">hydrothermal vent metagenome</name>
    <dbReference type="NCBI Taxonomy" id="652676"/>
    <lineage>
        <taxon>unclassified sequences</taxon>
        <taxon>metagenomes</taxon>
        <taxon>ecological metagenomes</taxon>
    </lineage>
</organism>
<dbReference type="SUPFAM" id="SSF109635">
    <property type="entry name" value="DnaK suppressor protein DksA, alpha-hairpin domain"/>
    <property type="match status" value="1"/>
</dbReference>
<dbReference type="EMBL" id="UOGD01000219">
    <property type="protein sequence ID" value="VAX22264.1"/>
    <property type="molecule type" value="Genomic_DNA"/>
</dbReference>
<reference evidence="2" key="1">
    <citation type="submission" date="2018-06" db="EMBL/GenBank/DDBJ databases">
        <authorList>
            <person name="Zhirakovskaya E."/>
        </authorList>
    </citation>
    <scope>NUCLEOTIDE SEQUENCE</scope>
</reference>
<feature type="compositionally biased region" description="Low complexity" evidence="1">
    <location>
        <begin position="48"/>
        <end position="58"/>
    </location>
</feature>
<proteinExistence type="predicted"/>
<protein>
    <submittedName>
        <fullName evidence="2">DnaK suppressor protein, putative</fullName>
    </submittedName>
</protein>
<feature type="compositionally biased region" description="Basic residues" evidence="1">
    <location>
        <begin position="59"/>
        <end position="72"/>
    </location>
</feature>
<accession>A0A3B1CDX6</accession>
<name>A0A3B1CDX6_9ZZZZ</name>
<feature type="compositionally biased region" description="Low complexity" evidence="1">
    <location>
        <begin position="8"/>
        <end position="28"/>
    </location>
</feature>
<gene>
    <name evidence="2" type="ORF">MNBD_IGNAVI01-1609</name>
</gene>
<dbReference type="PANTHER" id="PTHR33823">
    <property type="entry name" value="RNA POLYMERASE-BINDING TRANSCRIPTION FACTOR DKSA-RELATED"/>
    <property type="match status" value="1"/>
</dbReference>
<sequence>MAKKTVKKTNSNKSKAAPAKATKKAAVSKTKKTAAKSATRSTVKKATKTAAKTTAKKTTAAKKTVKKAAAPKKTVVKKTAAKVGVKKTTRPKKKVKGYSKTELKVFKGVILEKRAEIIEQLEALKEQMMDSSTGQYVNENSPYSLHMAEQGTDAQEREKLYLWAQRENKFLAYLEDALQRIELGTYGICIECIDEPKNLCPTCPLIPKERLMAVPHTQHCVEVKNAQAK</sequence>
<evidence type="ECO:0000313" key="2">
    <source>
        <dbReference type="EMBL" id="VAX22264.1"/>
    </source>
</evidence>
<feature type="region of interest" description="Disordered" evidence="1">
    <location>
        <begin position="1"/>
        <end position="72"/>
    </location>
</feature>
<dbReference type="AlphaFoldDB" id="A0A3B1CDX6"/>